<evidence type="ECO:0000256" key="1">
    <source>
        <dbReference type="SAM" id="MobiDB-lite"/>
    </source>
</evidence>
<proteinExistence type="predicted"/>
<dbReference type="AlphaFoldDB" id="A0A4Y2UEV4"/>
<name>A0A4Y2UEV4_ARAVE</name>
<gene>
    <name evidence="2" type="ORF">AVEN_99414_1</name>
</gene>
<keyword evidence="3" id="KW-1185">Reference proteome</keyword>
<feature type="region of interest" description="Disordered" evidence="1">
    <location>
        <begin position="38"/>
        <end position="64"/>
    </location>
</feature>
<reference evidence="2 3" key="1">
    <citation type="journal article" date="2019" name="Sci. Rep.">
        <title>Orb-weaving spider Araneus ventricosus genome elucidates the spidroin gene catalogue.</title>
        <authorList>
            <person name="Kono N."/>
            <person name="Nakamura H."/>
            <person name="Ohtoshi R."/>
            <person name="Moran D.A.P."/>
            <person name="Shinohara A."/>
            <person name="Yoshida Y."/>
            <person name="Fujiwara M."/>
            <person name="Mori M."/>
            <person name="Tomita M."/>
            <person name="Arakawa K."/>
        </authorList>
    </citation>
    <scope>NUCLEOTIDE SEQUENCE [LARGE SCALE GENOMIC DNA]</scope>
</reference>
<dbReference type="EMBL" id="BGPR01036373">
    <property type="protein sequence ID" value="GBO11575.1"/>
    <property type="molecule type" value="Genomic_DNA"/>
</dbReference>
<dbReference type="Proteomes" id="UP000499080">
    <property type="component" value="Unassembled WGS sequence"/>
</dbReference>
<evidence type="ECO:0000313" key="3">
    <source>
        <dbReference type="Proteomes" id="UP000499080"/>
    </source>
</evidence>
<organism evidence="2 3">
    <name type="scientific">Araneus ventricosus</name>
    <name type="common">Orbweaver spider</name>
    <name type="synonym">Epeira ventricosa</name>
    <dbReference type="NCBI Taxonomy" id="182803"/>
    <lineage>
        <taxon>Eukaryota</taxon>
        <taxon>Metazoa</taxon>
        <taxon>Ecdysozoa</taxon>
        <taxon>Arthropoda</taxon>
        <taxon>Chelicerata</taxon>
        <taxon>Arachnida</taxon>
        <taxon>Araneae</taxon>
        <taxon>Araneomorphae</taxon>
        <taxon>Entelegynae</taxon>
        <taxon>Araneoidea</taxon>
        <taxon>Araneidae</taxon>
        <taxon>Araneus</taxon>
    </lineage>
</organism>
<evidence type="ECO:0000313" key="2">
    <source>
        <dbReference type="EMBL" id="GBO11575.1"/>
    </source>
</evidence>
<sequence length="126" mass="14059">MVGPFHIIRSASPDSSSFQPILLGRSFMEAPCKRHSRSLQYSSATMPTPPPAFETGSPSTLFRESYTPPPPFCSFRFCERGSLSLTRDRISVLWPNAPNENPNISTTPPKFSSEFGIDDEFWNNGL</sequence>
<comment type="caution">
    <text evidence="2">The sequence shown here is derived from an EMBL/GenBank/DDBJ whole genome shotgun (WGS) entry which is preliminary data.</text>
</comment>
<protein>
    <submittedName>
        <fullName evidence="2">Uncharacterized protein</fullName>
    </submittedName>
</protein>
<accession>A0A4Y2UEV4</accession>